<reference evidence="11 12" key="1">
    <citation type="submission" date="2021-05" db="EMBL/GenBank/DDBJ databases">
        <title>Genome Assembly of Synthetic Allotetraploid Brassica napus Reveals Homoeologous Exchanges between Subgenomes.</title>
        <authorList>
            <person name="Davis J.T."/>
        </authorList>
    </citation>
    <scope>NUCLEOTIDE SEQUENCE [LARGE SCALE GENOMIC DNA]</scope>
    <source>
        <strain evidence="12">cv. Da-Ae</strain>
        <tissue evidence="11">Seedling</tissue>
    </source>
</reference>
<keyword evidence="5" id="KW-0926">Vacuole</keyword>
<comment type="subcellular location">
    <subcellularLocation>
        <location evidence="2">Vacuole</location>
    </subcellularLocation>
</comment>
<protein>
    <recommendedName>
        <fullName evidence="4">thioglucosidase</fullName>
        <ecNumber evidence="4">3.2.1.147</ecNumber>
    </recommendedName>
    <alternativeName>
        <fullName evidence="7">Sinigrinase</fullName>
    </alternativeName>
    <alternativeName>
        <fullName evidence="8">Thioglucosidase</fullName>
    </alternativeName>
</protein>
<evidence type="ECO:0000256" key="6">
    <source>
        <dbReference type="ARBA" id="ARBA00022801"/>
    </source>
</evidence>
<comment type="function">
    <text evidence="1">Degradation of glucosinolates (glucose residue linked by a thioglucoside bound to an amino acid derivative) to glucose, sulfate and any of the products: thiocyanates, isothiocyanates, nitriles, epithionitriles or oxazolidine-2-thiones.</text>
</comment>
<gene>
    <name evidence="11" type="ORF">HID58_009108</name>
</gene>
<dbReference type="Pfam" id="PF00232">
    <property type="entry name" value="Glyco_hydro_1"/>
    <property type="match status" value="2"/>
</dbReference>
<feature type="signal peptide" evidence="10">
    <location>
        <begin position="1"/>
        <end position="22"/>
    </location>
</feature>
<comment type="caution">
    <text evidence="11">The sequence shown here is derived from an EMBL/GenBank/DDBJ whole genome shotgun (WGS) entry which is preliminary data.</text>
</comment>
<evidence type="ECO:0000313" key="12">
    <source>
        <dbReference type="Proteomes" id="UP000824890"/>
    </source>
</evidence>
<dbReference type="InterPro" id="IPR017853">
    <property type="entry name" value="GH"/>
</dbReference>
<comment type="catalytic activity">
    <reaction evidence="9">
        <text>a thioglucoside + H2O = a sugar + a thiol.</text>
        <dbReference type="EC" id="3.2.1.147"/>
    </reaction>
</comment>
<evidence type="ECO:0000256" key="3">
    <source>
        <dbReference type="ARBA" id="ARBA00010838"/>
    </source>
</evidence>
<dbReference type="PANTHER" id="PTHR10353:SF270">
    <property type="entry name" value="THIOGLUCOSIDASE"/>
    <property type="match status" value="1"/>
</dbReference>
<dbReference type="SUPFAM" id="SSF51445">
    <property type="entry name" value="(Trans)glycosidases"/>
    <property type="match status" value="2"/>
</dbReference>
<accession>A0ABQ8DRN3</accession>
<dbReference type="EC" id="3.2.1.147" evidence="4"/>
<keyword evidence="6" id="KW-0378">Hydrolase</keyword>
<sequence length="1007" mass="113093">MALLVRCKMDLVLSLIITISLALPFTGRCSYDYSRSDFPEGFAFGSGASSYQWEGAADEDGRTPSIWDTYVHSHNGDIACDGYHKYKEDVQLMLETGLNAFKFSISWSRLIPNGRGPVNPKGLQFYKNFIQELVTHGIEPHVTLYHYDHPQALEDEYGSWLNRTIIKDFTAYVDVCFREFGSHVKFWTTINEANIFTIGGYNDGITPPGRCSGNCMSGNSSTEPYIVGHNLLLAHASASRLYRQKYKDMQEGSVGFGLFAIGFSPSTTSKDDEIATQRARDFYLGWMLGPLVFGDYPYVMRRTVGSRLPDFSEEESELVKGSSDFVGITHYTAAIVTNIKPYFSGYSDFYSDTGITLTYLCNDSSTGLLLETCDDTPWAMEGVLEYIKQSYGNPPVYILENGKPIKGDFQQQQKDTPRIEYLQVYIGAVLKAVRNGSDTRGYFVWSLMDLYELLDGYGSSFGLYYVNFSDPHLTRSPKHSAHWYSAFIKGDTTFRESARKNDMMDWVLSLIITISLALPFTGRCSHVYTRSDFPEDFAFGSGTSAYQWEGAATEDGRKPSIWDTFVNSRNLENGDIACDGYHKYKEDVQLMVETGLDAFKLSISWSRLIPNGRGPVNPKGLQFYKSFIQELVTHGIEPHVTLHHYDLPQALQDDYGGWLNRTIIEDFTAYADVCFREFGSHVKFWTTINEANIFTIGSYNDGITGPGRCSGNCMSGNSSTEPYIVGHNLLLAHASASRLYRQKYKDMQGGSVALSLYAIGFSPATSSKDDEMAAQRARDFYLGWMLEPLVYGDYPYVMRKTVGSRLPNFSEEESELVKGSSDFIGIIHYLAASVTNTKPNPTGYSDFYSDTGITLSYTCNITTSQCAVTPWALEGVLEYIKQSYGNPPVYILENGKSMKGDFQMQQKDTPRIEYLHVYIGAVLNAVRNGSDTRGYFIWSFMDVYELLGGYGPKYGLYYVNFSDTHLTRLPKLSAHWYSSFLKGDTTFLGSQGIAQLQSNFSSSSLVM</sequence>
<evidence type="ECO:0000256" key="4">
    <source>
        <dbReference type="ARBA" id="ARBA00012250"/>
    </source>
</evidence>
<dbReference type="Proteomes" id="UP000824890">
    <property type="component" value="Unassembled WGS sequence"/>
</dbReference>
<keyword evidence="12" id="KW-1185">Reference proteome</keyword>
<keyword evidence="10" id="KW-0732">Signal</keyword>
<dbReference type="InterPro" id="IPR001360">
    <property type="entry name" value="Glyco_hydro_1"/>
</dbReference>
<dbReference type="PROSITE" id="PS00653">
    <property type="entry name" value="GLYCOSYL_HYDROL_F1_2"/>
    <property type="match status" value="2"/>
</dbReference>
<dbReference type="PRINTS" id="PR00131">
    <property type="entry name" value="GLHYDRLASE1"/>
</dbReference>
<feature type="chain" id="PRO_5045948202" description="thioglucosidase" evidence="10">
    <location>
        <begin position="23"/>
        <end position="1007"/>
    </location>
</feature>
<organism evidence="11 12">
    <name type="scientific">Brassica napus</name>
    <name type="common">Rape</name>
    <dbReference type="NCBI Taxonomy" id="3708"/>
    <lineage>
        <taxon>Eukaryota</taxon>
        <taxon>Viridiplantae</taxon>
        <taxon>Streptophyta</taxon>
        <taxon>Embryophyta</taxon>
        <taxon>Tracheophyta</taxon>
        <taxon>Spermatophyta</taxon>
        <taxon>Magnoliopsida</taxon>
        <taxon>eudicotyledons</taxon>
        <taxon>Gunneridae</taxon>
        <taxon>Pentapetalae</taxon>
        <taxon>rosids</taxon>
        <taxon>malvids</taxon>
        <taxon>Brassicales</taxon>
        <taxon>Brassicaceae</taxon>
        <taxon>Brassiceae</taxon>
        <taxon>Brassica</taxon>
    </lineage>
</organism>
<name>A0ABQ8DRN3_BRANA</name>
<evidence type="ECO:0000256" key="9">
    <source>
        <dbReference type="ARBA" id="ARBA00034026"/>
    </source>
</evidence>
<dbReference type="Gene3D" id="3.20.20.80">
    <property type="entry name" value="Glycosidases"/>
    <property type="match status" value="2"/>
</dbReference>
<dbReference type="EMBL" id="JAGKQM010000003">
    <property type="protein sequence ID" value="KAH0931991.1"/>
    <property type="molecule type" value="Genomic_DNA"/>
</dbReference>
<comment type="similarity">
    <text evidence="3">Belongs to the glycosyl hydrolase 1 family.</text>
</comment>
<evidence type="ECO:0000256" key="2">
    <source>
        <dbReference type="ARBA" id="ARBA00004116"/>
    </source>
</evidence>
<proteinExistence type="inferred from homology"/>
<evidence type="ECO:0000256" key="5">
    <source>
        <dbReference type="ARBA" id="ARBA00022554"/>
    </source>
</evidence>
<dbReference type="InterPro" id="IPR033132">
    <property type="entry name" value="GH_1_N_CS"/>
</dbReference>
<evidence type="ECO:0000256" key="10">
    <source>
        <dbReference type="SAM" id="SignalP"/>
    </source>
</evidence>
<evidence type="ECO:0000256" key="8">
    <source>
        <dbReference type="ARBA" id="ARBA00032797"/>
    </source>
</evidence>
<dbReference type="PANTHER" id="PTHR10353">
    <property type="entry name" value="GLYCOSYL HYDROLASE"/>
    <property type="match status" value="1"/>
</dbReference>
<evidence type="ECO:0000256" key="7">
    <source>
        <dbReference type="ARBA" id="ARBA00032643"/>
    </source>
</evidence>
<evidence type="ECO:0000313" key="11">
    <source>
        <dbReference type="EMBL" id="KAH0931991.1"/>
    </source>
</evidence>
<evidence type="ECO:0000256" key="1">
    <source>
        <dbReference type="ARBA" id="ARBA00003014"/>
    </source>
</evidence>